<proteinExistence type="predicted"/>
<keyword evidence="3" id="KW-1185">Reference proteome</keyword>
<evidence type="ECO:0000313" key="3">
    <source>
        <dbReference type="Proteomes" id="UP000324222"/>
    </source>
</evidence>
<dbReference type="EMBL" id="VSRR010042949">
    <property type="protein sequence ID" value="MPC76261.1"/>
    <property type="molecule type" value="Genomic_DNA"/>
</dbReference>
<protein>
    <submittedName>
        <fullName evidence="2">Uncharacterized protein</fullName>
    </submittedName>
</protein>
<name>A0A5B7HTB7_PORTR</name>
<dbReference type="Proteomes" id="UP000324222">
    <property type="component" value="Unassembled WGS sequence"/>
</dbReference>
<gene>
    <name evidence="2" type="ORF">E2C01_070668</name>
</gene>
<feature type="region of interest" description="Disordered" evidence="1">
    <location>
        <begin position="1"/>
        <end position="26"/>
    </location>
</feature>
<organism evidence="2 3">
    <name type="scientific">Portunus trituberculatus</name>
    <name type="common">Swimming crab</name>
    <name type="synonym">Neptunus trituberculatus</name>
    <dbReference type="NCBI Taxonomy" id="210409"/>
    <lineage>
        <taxon>Eukaryota</taxon>
        <taxon>Metazoa</taxon>
        <taxon>Ecdysozoa</taxon>
        <taxon>Arthropoda</taxon>
        <taxon>Crustacea</taxon>
        <taxon>Multicrustacea</taxon>
        <taxon>Malacostraca</taxon>
        <taxon>Eumalacostraca</taxon>
        <taxon>Eucarida</taxon>
        <taxon>Decapoda</taxon>
        <taxon>Pleocyemata</taxon>
        <taxon>Brachyura</taxon>
        <taxon>Eubrachyura</taxon>
        <taxon>Portunoidea</taxon>
        <taxon>Portunidae</taxon>
        <taxon>Portuninae</taxon>
        <taxon>Portunus</taxon>
    </lineage>
</organism>
<evidence type="ECO:0000256" key="1">
    <source>
        <dbReference type="SAM" id="MobiDB-lite"/>
    </source>
</evidence>
<comment type="caution">
    <text evidence="2">The sequence shown here is derived from an EMBL/GenBank/DDBJ whole genome shotgun (WGS) entry which is preliminary data.</text>
</comment>
<accession>A0A5B7HTB7</accession>
<dbReference type="AlphaFoldDB" id="A0A5B7HTB7"/>
<reference evidence="2 3" key="1">
    <citation type="submission" date="2019-05" db="EMBL/GenBank/DDBJ databases">
        <title>Another draft genome of Portunus trituberculatus and its Hox gene families provides insights of decapod evolution.</title>
        <authorList>
            <person name="Jeong J.-H."/>
            <person name="Song I."/>
            <person name="Kim S."/>
            <person name="Choi T."/>
            <person name="Kim D."/>
            <person name="Ryu S."/>
            <person name="Kim W."/>
        </authorList>
    </citation>
    <scope>NUCLEOTIDE SEQUENCE [LARGE SCALE GENOMIC DNA]</scope>
    <source>
        <tissue evidence="2">Muscle</tissue>
    </source>
</reference>
<sequence length="76" mass="8318">MAPYVRFLSSIEPPTPSSSHEPIHRFSPTLPLSPSYLFSSPPSCSISSSEQTLGTRGMKVKHRSSFGSPGRELKNK</sequence>
<evidence type="ECO:0000313" key="2">
    <source>
        <dbReference type="EMBL" id="MPC76261.1"/>
    </source>
</evidence>
<feature type="region of interest" description="Disordered" evidence="1">
    <location>
        <begin position="47"/>
        <end position="76"/>
    </location>
</feature>